<gene>
    <name evidence="1" type="ORF">DASB73_005360</name>
</gene>
<dbReference type="Proteomes" id="UP001362899">
    <property type="component" value="Unassembled WGS sequence"/>
</dbReference>
<dbReference type="AlphaFoldDB" id="A0AAV5RDP4"/>
<dbReference type="InterPro" id="IPR010237">
    <property type="entry name" value="Pyr-5-nucltdase"/>
</dbReference>
<dbReference type="NCBIfam" id="TIGR01993">
    <property type="entry name" value="Pyr-5-nucltdase"/>
    <property type="match status" value="1"/>
</dbReference>
<evidence type="ECO:0000313" key="2">
    <source>
        <dbReference type="Proteomes" id="UP001362899"/>
    </source>
</evidence>
<reference evidence="1 2" key="1">
    <citation type="journal article" date="2023" name="Elife">
        <title>Identification of key yeast species and microbe-microbe interactions impacting larval growth of Drosophila in the wild.</title>
        <authorList>
            <person name="Mure A."/>
            <person name="Sugiura Y."/>
            <person name="Maeda R."/>
            <person name="Honda K."/>
            <person name="Sakurai N."/>
            <person name="Takahashi Y."/>
            <person name="Watada M."/>
            <person name="Katoh T."/>
            <person name="Gotoh A."/>
            <person name="Gotoh Y."/>
            <person name="Taniguchi I."/>
            <person name="Nakamura K."/>
            <person name="Hayashi T."/>
            <person name="Katayama T."/>
            <person name="Uemura T."/>
            <person name="Hattori Y."/>
        </authorList>
    </citation>
    <scope>NUCLEOTIDE SEQUENCE [LARGE SCALE GENOMIC DNA]</scope>
    <source>
        <strain evidence="1 2">SB-73</strain>
    </source>
</reference>
<dbReference type="Gene3D" id="1.10.150.450">
    <property type="match status" value="1"/>
</dbReference>
<keyword evidence="2" id="KW-1185">Reference proteome</keyword>
<dbReference type="GO" id="GO:0009166">
    <property type="term" value="P:nucleotide catabolic process"/>
    <property type="evidence" value="ECO:0007669"/>
    <property type="project" value="TreeGrafter"/>
</dbReference>
<evidence type="ECO:0000313" key="1">
    <source>
        <dbReference type="EMBL" id="GMM49578.1"/>
    </source>
</evidence>
<dbReference type="InterPro" id="IPR006439">
    <property type="entry name" value="HAD-SF_hydro_IA"/>
</dbReference>
<dbReference type="Gene3D" id="3.40.50.1000">
    <property type="entry name" value="HAD superfamily/HAD-like"/>
    <property type="match status" value="1"/>
</dbReference>
<dbReference type="EMBL" id="BTGC01000003">
    <property type="protein sequence ID" value="GMM49578.1"/>
    <property type="molecule type" value="Genomic_DNA"/>
</dbReference>
<dbReference type="PANTHER" id="PTHR47438">
    <property type="entry name" value="PHOSPHATE METABOLISM PROTEIN 8-RELATED"/>
    <property type="match status" value="1"/>
</dbReference>
<dbReference type="InterPro" id="IPR023214">
    <property type="entry name" value="HAD_sf"/>
</dbReference>
<dbReference type="Pfam" id="PF00702">
    <property type="entry name" value="Hydrolase"/>
    <property type="match status" value="1"/>
</dbReference>
<accession>A0AAV5RDP4</accession>
<protein>
    <submittedName>
        <fullName evidence="1">Nucleotidase</fullName>
    </submittedName>
</protein>
<dbReference type="SFLD" id="SFLDG01129">
    <property type="entry name" value="C1.5:_HAD__Beta-PGM__Phosphata"/>
    <property type="match status" value="1"/>
</dbReference>
<organism evidence="1 2">
    <name type="scientific">Starmerella bacillaris</name>
    <name type="common">Yeast</name>
    <name type="synonym">Candida zemplinina</name>
    <dbReference type="NCBI Taxonomy" id="1247836"/>
    <lineage>
        <taxon>Eukaryota</taxon>
        <taxon>Fungi</taxon>
        <taxon>Dikarya</taxon>
        <taxon>Ascomycota</taxon>
        <taxon>Saccharomycotina</taxon>
        <taxon>Dipodascomycetes</taxon>
        <taxon>Dipodascales</taxon>
        <taxon>Trichomonascaceae</taxon>
        <taxon>Starmerella</taxon>
    </lineage>
</organism>
<dbReference type="SFLD" id="SFLDS00003">
    <property type="entry name" value="Haloacid_Dehalogenase"/>
    <property type="match status" value="1"/>
</dbReference>
<comment type="caution">
    <text evidence="1">The sequence shown here is derived from an EMBL/GenBank/DDBJ whole genome shotgun (WGS) entry which is preliminary data.</text>
</comment>
<dbReference type="SFLD" id="SFLDG01132">
    <property type="entry name" value="C1.5.3:_5'-Nucleotidase_Like"/>
    <property type="match status" value="1"/>
</dbReference>
<dbReference type="GO" id="GO:0006206">
    <property type="term" value="P:pyrimidine nucleobase metabolic process"/>
    <property type="evidence" value="ECO:0007669"/>
    <property type="project" value="TreeGrafter"/>
</dbReference>
<dbReference type="GO" id="GO:0008252">
    <property type="term" value="F:nucleotidase activity"/>
    <property type="evidence" value="ECO:0007669"/>
    <property type="project" value="TreeGrafter"/>
</dbReference>
<dbReference type="InterPro" id="IPR052791">
    <property type="entry name" value="SSM1_domain"/>
</dbReference>
<proteinExistence type="predicted"/>
<dbReference type="SUPFAM" id="SSF56784">
    <property type="entry name" value="HAD-like"/>
    <property type="match status" value="1"/>
</dbReference>
<dbReference type="InterPro" id="IPR036412">
    <property type="entry name" value="HAD-like_sf"/>
</dbReference>
<sequence length="269" mass="31041">MFLQPPPPDAIENRGVIFFDVDNTLYSKHDGVNELMKLYIRKYFEEELHLSPDDAERTQSAYYKKYGLALEGLVRVNHVNTMDYNARVDDALPLETCLHKNPALKDMLAKIDRRKWKLWLCTNAYVTHGLKVIRLLGIEEFFEGISFCNYKETPLVCKPNPEFFNRCMEELGVTPEQCYFVDDSHDNASAARDLGWNAIHYNEGVSQVDINEIKNYHSRSTKDPAVISNILQLQDVWPDVFSQSSSKIDSQRDTVPMLNTDAKISLKLR</sequence>
<dbReference type="NCBIfam" id="TIGR01509">
    <property type="entry name" value="HAD-SF-IA-v3"/>
    <property type="match status" value="1"/>
</dbReference>
<dbReference type="PANTHER" id="PTHR47438:SF1">
    <property type="entry name" value="PHOSPHATE METABOLISM PROTEIN 8-RELATED"/>
    <property type="match status" value="1"/>
</dbReference>
<name>A0AAV5RDP4_STABA</name>